<feature type="compositionally biased region" description="Basic and acidic residues" evidence="1">
    <location>
        <begin position="35"/>
        <end position="47"/>
    </location>
</feature>
<comment type="caution">
    <text evidence="2">The sequence shown here is derived from an EMBL/GenBank/DDBJ whole genome shotgun (WGS) entry which is preliminary data.</text>
</comment>
<gene>
    <name evidence="2" type="ORF">Pla52o_24040</name>
</gene>
<dbReference type="Gene3D" id="3.40.50.720">
    <property type="entry name" value="NAD(P)-binding Rossmann-like Domain"/>
    <property type="match status" value="1"/>
</dbReference>
<accession>A0A5C6CFF8</accession>
<protein>
    <submittedName>
        <fullName evidence="2">Uncharacterized protein</fullName>
    </submittedName>
</protein>
<dbReference type="AlphaFoldDB" id="A0A5C6CFF8"/>
<evidence type="ECO:0000256" key="1">
    <source>
        <dbReference type="SAM" id="MobiDB-lite"/>
    </source>
</evidence>
<proteinExistence type="predicted"/>
<evidence type="ECO:0000313" key="2">
    <source>
        <dbReference type="EMBL" id="TWU22872.1"/>
    </source>
</evidence>
<feature type="compositionally biased region" description="Polar residues" evidence="1">
    <location>
        <begin position="17"/>
        <end position="30"/>
    </location>
</feature>
<dbReference type="EMBL" id="SJPT01000004">
    <property type="protein sequence ID" value="TWU22872.1"/>
    <property type="molecule type" value="Genomic_DNA"/>
</dbReference>
<reference evidence="2 3" key="1">
    <citation type="submission" date="2019-02" db="EMBL/GenBank/DDBJ databases">
        <title>Deep-cultivation of Planctomycetes and their phenomic and genomic characterization uncovers novel biology.</title>
        <authorList>
            <person name="Wiegand S."/>
            <person name="Jogler M."/>
            <person name="Boedeker C."/>
            <person name="Pinto D."/>
            <person name="Vollmers J."/>
            <person name="Rivas-Marin E."/>
            <person name="Kohn T."/>
            <person name="Peeters S.H."/>
            <person name="Heuer A."/>
            <person name="Rast P."/>
            <person name="Oberbeckmann S."/>
            <person name="Bunk B."/>
            <person name="Jeske O."/>
            <person name="Meyerdierks A."/>
            <person name="Storesund J.E."/>
            <person name="Kallscheuer N."/>
            <person name="Luecker S."/>
            <person name="Lage O.M."/>
            <person name="Pohl T."/>
            <person name="Merkel B.J."/>
            <person name="Hornburger P."/>
            <person name="Mueller R.-W."/>
            <person name="Bruemmer F."/>
            <person name="Labrenz M."/>
            <person name="Spormann A.M."/>
            <person name="Op Den Camp H."/>
            <person name="Overmann J."/>
            <person name="Amann R."/>
            <person name="Jetten M.S.M."/>
            <person name="Mascher T."/>
            <person name="Medema M.H."/>
            <person name="Devos D.P."/>
            <person name="Kaster A.-K."/>
            <person name="Ovreas L."/>
            <person name="Rohde M."/>
            <person name="Galperin M.Y."/>
            <person name="Jogler C."/>
        </authorList>
    </citation>
    <scope>NUCLEOTIDE SEQUENCE [LARGE SCALE GENOMIC DNA]</scope>
    <source>
        <strain evidence="2 3">Pla52o</strain>
    </source>
</reference>
<name>A0A5C6CFF8_9BACT</name>
<organism evidence="2 3">
    <name type="scientific">Novipirellula galeiformis</name>
    <dbReference type="NCBI Taxonomy" id="2528004"/>
    <lineage>
        <taxon>Bacteria</taxon>
        <taxon>Pseudomonadati</taxon>
        <taxon>Planctomycetota</taxon>
        <taxon>Planctomycetia</taxon>
        <taxon>Pirellulales</taxon>
        <taxon>Pirellulaceae</taxon>
        <taxon>Novipirellula</taxon>
    </lineage>
</organism>
<feature type="region of interest" description="Disordered" evidence="1">
    <location>
        <begin position="1"/>
        <end position="47"/>
    </location>
</feature>
<dbReference type="Gene3D" id="3.30.360.10">
    <property type="entry name" value="Dihydrodipicolinate Reductase, domain 2"/>
    <property type="match status" value="1"/>
</dbReference>
<keyword evidence="3" id="KW-1185">Reference proteome</keyword>
<evidence type="ECO:0000313" key="3">
    <source>
        <dbReference type="Proteomes" id="UP000316304"/>
    </source>
</evidence>
<dbReference type="Proteomes" id="UP000316304">
    <property type="component" value="Unassembled WGS sequence"/>
</dbReference>
<sequence length="47" mass="5260">MAKPDSDVFDTDVWSDITASSEPSVANDSSPVDFPDFKLKNRRIDQD</sequence>
<dbReference type="RefSeq" id="WP_197169171.1">
    <property type="nucleotide sequence ID" value="NZ_SJPT01000004.1"/>
</dbReference>